<keyword evidence="2" id="KW-0596">Phosphopantetheine</keyword>
<dbReference type="EMBL" id="CP046172">
    <property type="protein sequence ID" value="QIS09297.1"/>
    <property type="molecule type" value="Genomic_DNA"/>
</dbReference>
<dbReference type="Pfam" id="PF00668">
    <property type="entry name" value="Condensation"/>
    <property type="match status" value="5"/>
</dbReference>
<evidence type="ECO:0000256" key="1">
    <source>
        <dbReference type="ARBA" id="ARBA00001957"/>
    </source>
</evidence>
<feature type="region of interest" description="Disordered" evidence="6">
    <location>
        <begin position="1199"/>
        <end position="1236"/>
    </location>
</feature>
<dbReference type="Pfam" id="PF00975">
    <property type="entry name" value="Thioesterase"/>
    <property type="match status" value="1"/>
</dbReference>
<feature type="domain" description="Carrier" evidence="7">
    <location>
        <begin position="2735"/>
        <end position="2810"/>
    </location>
</feature>
<dbReference type="CDD" id="cd05930">
    <property type="entry name" value="A_NRPS"/>
    <property type="match status" value="2"/>
</dbReference>
<dbReference type="NCBIfam" id="TIGR01733">
    <property type="entry name" value="AA-adenyl-dom"/>
    <property type="match status" value="2"/>
</dbReference>
<dbReference type="PANTHER" id="PTHR45527:SF1">
    <property type="entry name" value="FATTY ACID SYNTHASE"/>
    <property type="match status" value="1"/>
</dbReference>
<dbReference type="Proteomes" id="UP000503540">
    <property type="component" value="Chromosome"/>
</dbReference>
<accession>A0A6G9Y883</accession>
<dbReference type="Gene3D" id="3.30.300.30">
    <property type="match status" value="3"/>
</dbReference>
<dbReference type="Pfam" id="PF13193">
    <property type="entry name" value="AMP-binding_C"/>
    <property type="match status" value="3"/>
</dbReference>
<dbReference type="InterPro" id="IPR010060">
    <property type="entry name" value="NRPS_synth"/>
</dbReference>
<dbReference type="Gene3D" id="2.30.38.10">
    <property type="entry name" value="Luciferase, Domain 3"/>
    <property type="match status" value="1"/>
</dbReference>
<sequence>MTHGVSTSEFPLSPAQLGMWYAQQLDPGVPLYEAQYIEMDGPLDISVLREVSVRAAREFGSGLLRLTERDGRPWQVVAEDVEQRMAYLDLSDAADPDAEALRWMRADVAAPIDLLRDPLGMSALIRVGPQRVLWYSRCHHILLDGFGSASLLYRVADLYNAAVSETETKTAAAMSLSEIHEAEMSYRGSPRFASDAAYWAERTAGMPRRCSLVDAYAPAHALGRTHRITLSDTVVDRLNAAETRFGTGAPALVLAALALYYARLTGRREVVLSLPVSGRTTAMLRRSGGMLANVVPLRISVTDDSTVADIVAAIRVEVSGALRHQRFRHEEMRQDESVGRGFVGPVVNIMLFPAEVNFTGVRTNLHVLTSGPIEDLFVNLYQHGAGAPIHVDFTANPDLYDADSLARHHNRFMLLFESLLGAEAGTPVAALDYFLDEDRRLLAGVPGPVVPSPRLLPEILDAGLRAAGPSAVAVLSGGRTLTYGELDRLSDRLARALLARGAGPETSVLVALPRSVESVVALWGIARSGATYVPVGAGVPVERVARMAAECGARLGITSADAVAELPGAVSWIVPSELLPSKGDVRRAIRPEHPAYAVFTSGSTGVPKGVVVTHAGLAGLVAAVRDAYGAGPGSRVLHCLNPGFDASILELLLAFSSGATLVIAAGDAVADSGLASAIAEFGITQLCSTPAVLATLPSGALDGVRAVSTGGEACPPELVARFGAGRKLVNSYGPSEATIAATFTEGLTPGLVAGIGRPVPGMRLLVLDRLLRPVPVGMPGELYLAGPGLARGYAGRRGPTAERFVANPFGPRGTRMYRTGDLVRWYAAPDGPVLEYLGRTDFQVKLRGMRVEPGEVDIVLAAHPAIEIAVTVPRRTAAGGSALASYVVPVDRDGPGPDLAELTEFCAERLPGHMVPATITVLAALPLTGNGKIDRRALPEPEPVAHEAIRAAGTETERALCALFGELLGSGPVGAESSFFTLGGDSIMAIQLVSRARAAGLVFSARDVFEHPTPAALARVVTAPPTERPVLQEIPGGATGRMPHTPIVAWLLENPTGWEHFSQSMVLGLPIGIDRPRLAQVLQAVIDRHDMLRARLIDGELEVLPVGAVDADKLIHRIDAAVHESASWRYDHAAATEDAAPRSVPEPARDSTAVENAARPPRSELCEGSAIDAVTQFTPERYEDSATVADAARRLGPDQGVNSVEVADVSPGRASERAAGRSRGLGGAQESASDPDECSVIAVDAAVRLAPEPGAASVTDMDAAPGSAPELGRDSTAVEDAARPPRSELCDGSAMDAAPPASERTDDEAAVADAVRRLGSECGEDSAEVADVPPGCAPERRAGSAEAMDGGPAVVVAAAGPSGFELGDDSAMVADAARRLAPASGVMFAVTWVDAGAEAPGRLVLVAHHLVFDAVSWRIVIGDLIAAWGQVAAGVEPLLPAVGTSMRTWAHALSGAALDDSRGTEVGYWADVLAGPAAVLGRRALDPARDLRRDTGRIEVRLPVETMRPLLERMPVAFRAGVEDALLAALAVAVARWRPGMDSALVMVERHGRDEAAVPGADLSRTVGWFTNQFPLRLDLPRMTPGVNYRSRPDTSRAVPDADSGVLQGSLPQLDGASNCAVPQYERAFMTAALKAVKERIREVPRGGIGFGVLRYLNKDAGARLRRVPEFGFNYLGQVPGGGSGPWLPVAVGAELGGLGDADLPAAAVVSLDAVTVETAAGPRLHALWRFASGVIDREDVEELVRQWVSALDAIARLLAEPHAGGLTPSDLPLVAATQARIDEWESRYRGVTDVWPLAPLQRGLLFHAQLAEHRSDGYSVQAVIDLEGEVDLDRMASAARILLRRHDALRTAFHIGDAPVQVVLEEVELPWRCVTADPHDGAALADAELAEPFRLDRPPLIRFLCLRRGAHEVQLVITNHHVVLDGWSMPLLFAELLAIYETGDDSALDTPVSFRRYLEWLAVQDHSAMRAAWFAAMAGLAGPTLVAAARPPAARVPGPDAPALSSDVPLPGPTASALARTAAERGVTLNTVVQVAWALLLAELTGGNDIVFGATVSVRPPEIPHVRRMVGMLVNTIPVRIRLEPAEEIGELLARVSREQGALIAHHALGLNDIQAVAGVGALFDTATVFESYPVDTAALSAATGRAGLRVKEFRGRDGTHYPLSLAAYARDGLRLVLNYSPWLFEDDEAVGLAERLARILARLAADPRQRTRQVRGGAAGDYPGVLRARPEPLRLLPDLLVNGADASGIAVRAVLPGGATVEIGYADLDRRSNQLARLLIAAGAGPESAVLLALPRSAEWFVAVSAIARSGAAFVPVDIADPAGRIADIAAGCGALLGISNTAWQDKLPDTVAWRLLDDPAVRECWEGFAPEAITAAERPPLRAGHPAYIVHTSGSTGAPKGVVVTHAGLSGLVAGLCARTGVGPGDRVLHCLNPNFDASTLVWLTTFATGATLVVAGPDHTVGEAVLETAATQLVATPGMLATVPRADLSGVRVILTGGEAFPPELSARLGAGRALLNSYGPAEATVAATCSAPLAPGDPIGIGAPLPGAGLAVLDPWLRPVPLGALGELYLMGPGLARGYAGQSGPTAERFVANPFGTAGSRMYRTGDVVRRVSHTRLDFLGRNDAQAKVRGIRVEPGEVDAVLRAGPGIAMSATVIRDGAAGGKVLASYVVPAAGAAPTPARVLEYLGARLPRHLVPATVTVLAALPLNANGKVDRRALPEPERTLADYLEPVGAQRAVAAAFGAVLGHERVGAADDFFALGGDSLSATRVAARIGDALGARVPVRLIFDAPTVRELAARIGADAQADGPRRMPRPALVPLSPAQQRMWLINRYDPASGAYNIPVALRLTGSLDIAAMRAALGDVLDRHEALRTVYPDRDGVGHQVILPANSVVPPLDPESINDGDLPTAVLDCVTAGFTVTAEIPVRARLFRLGPDEYVLVLVVHHIAADGFSMGPLAADLMTAYGMRKQGRAPEWRPLPVQYADYTLWQHERLGTTDDPDSLLSAQIRYWRTTLAGLPDQLALPTDRPRPATASLRAGTVAVELDPGLTAAAAALARTGQSTLFMVLHGALAAVLARLAVSTDIALGTPVAGRGAAELDGVVGMFVNTVVLRTEVRPAESFTALLERVRRADLDAFAHSDVPFERLVDVLDPVRSAARHPLVQVMLVFQNLPPVSFELPELRVAAMELDQRAIRFDLSVTVSETDAGLSARFTYATDLFDAETIELLARRWIRLLRAVVRDPGCPVGDIELLESAERSALLAPGAPPIAEPRALPNLLAAAVAANPDGIAITDGTTALTYRELDRRSNRLARTLIRAGAGPERTVALALPRSIESVLAVWAVAKSGAAFVPIDPTYPAERITQILTDSGATLGITNGPAAARLFGEARSSVLDNPGMAGMPSGAAAATGAPLDQVRRPVLDHPDAAEGPSAAGTAAGRLCSETCEPIIGDPRSAKVLLATDDRTLSVSMRWLVLDDLDMVAADGGLSGEMRWPVPNSRDPVEMPVATGLETRSVCWLSTDDADTAAVRSVTDSAIGDDERPPLRPDNPAYLIFTSGSTGRPKGVVVTHAGLANVAALQRERLGTDKSSRIAHLASPSFDASVLELLMAIGPAGTMVIAGPTAYGGAELAELLVRQRVTHLALTPSALASVEPSAVAGGELAAIITGGEECPPDLVARWAAPGRRHFNDYGPTEATIWATGKAMRPGAEITIGMPVPGVTALVLDERLHPVPEGVIGELYLAGIALARGYHGQGGLTATRFVAHPCGAPGERMYRTGDLVRRKRGELHYFGRADSQVKLRGLRIELGEVASALLADPSVEQAVADIYTDPAVGELLVGYVVPAEPDDFAPERLKDRISQRLPSYLVPAAIVSLAAVPRTANGKLDRKALPAPDIRSGRYRAPRTPSQRAVAAIFADLLGIERIGLDDNFFALGGNSLIATRVAARVGAALDIRVPVRTVFDAPTVAALVEAVRDATSPPGPRPGPRQRPQRIPLSAAQHRMWFLNRYDPDSPAHNVPGVFEVIGDLDEEVLRAAIADVLARHESLRTVYPVDDGGEPYQHIVPISEVIVPLQVSTHSMGNALERAMRSAAAGFDLTRELPIRIRLLRPDSGPALLVVVTHHIAADGWSLAPLTRDVMVAWAARRSGAAPRWTPLPLQYADYTLWQRESLGAEDDAGSVAHRQLTYWRAALAGLPDAPTLPTDHPRPAVRSERAGSVDFRISAAGQQRIQELARGYGVSVFMVAHAALAILLSRLSGRDDIAIGTVTAGRGDGELDDLVGMFVGTLVLRTRVDQRATFENLLAATKDSDLDAFGNADLPFERLVELLAPARSTAYHPLFQVLLVLQNFERQPINFAGLELRPVETPTVGAKFELEWMLMEEFDADGAPAGVRGTLIFARDLFEPSTAEAMARRYVEVVEAVTAHPGVAVGALEVTAPPGAFTYEPPEVTVPQANLPYRPPVTTAEHAVVAAFEEVLGAERIGLDDNFFELGGNSMVAIRLVAAVRARTGCHLPVQWIFGDPTPGALARRIAEGGGADPALRPVLPLRRTGAGPALFCIHPAIGLAWGYAGLVRYLDPDHPVYGLQSPGVTTEVAPRRLVERAADYADEIERTQPLGPYCLLGYSAGGPIAHAVAVELQRRGAQVSALIIIDGRADIAPESATEAPSPEYLLAEFGGIDPAALVDDQPADTTLAERAAALLRTTDGPSLTADTLNRLYADYLELVREAADHRPARFTGDLLFFSSTDSTAAGTPNADTWLPYIDGELVDHEIPYEHNKLTAPESFALIGPIVAAYLR</sequence>
<evidence type="ECO:0000313" key="8">
    <source>
        <dbReference type="EMBL" id="QIS09297.1"/>
    </source>
</evidence>
<dbReference type="GO" id="GO:0008610">
    <property type="term" value="P:lipid biosynthetic process"/>
    <property type="evidence" value="ECO:0007669"/>
    <property type="project" value="UniProtKB-ARBA"/>
</dbReference>
<dbReference type="RefSeq" id="WP_167472422.1">
    <property type="nucleotide sequence ID" value="NZ_CP046172.1"/>
</dbReference>
<dbReference type="InterPro" id="IPR023213">
    <property type="entry name" value="CAT-like_dom_sf"/>
</dbReference>
<dbReference type="Pfam" id="PF00550">
    <property type="entry name" value="PP-binding"/>
    <property type="match status" value="4"/>
</dbReference>
<keyword evidence="3" id="KW-0597">Phosphoprotein</keyword>
<name>A0A6G9Y883_9NOCA</name>
<keyword evidence="9" id="KW-1185">Reference proteome</keyword>
<dbReference type="GO" id="GO:0005737">
    <property type="term" value="C:cytoplasm"/>
    <property type="evidence" value="ECO:0007669"/>
    <property type="project" value="TreeGrafter"/>
</dbReference>
<evidence type="ECO:0000256" key="2">
    <source>
        <dbReference type="ARBA" id="ARBA00022450"/>
    </source>
</evidence>
<feature type="region of interest" description="Disordered" evidence="6">
    <location>
        <begin position="1322"/>
        <end position="1348"/>
    </location>
</feature>
<dbReference type="Pfam" id="PF00501">
    <property type="entry name" value="AMP-binding"/>
    <property type="match status" value="4"/>
</dbReference>
<dbReference type="InterPro" id="IPR042099">
    <property type="entry name" value="ANL_N_sf"/>
</dbReference>
<dbReference type="PROSITE" id="PS50075">
    <property type="entry name" value="CARRIER"/>
    <property type="match status" value="4"/>
</dbReference>
<dbReference type="InterPro" id="IPR000873">
    <property type="entry name" value="AMP-dep_synth/lig_dom"/>
</dbReference>
<dbReference type="Gene3D" id="3.30.559.10">
    <property type="entry name" value="Chloramphenicol acetyltransferase-like domain"/>
    <property type="match status" value="6"/>
</dbReference>
<dbReference type="InterPro" id="IPR020806">
    <property type="entry name" value="PKS_PP-bd"/>
</dbReference>
<dbReference type="FunFam" id="1.10.1200.10:FF:000005">
    <property type="entry name" value="Nonribosomal peptide synthetase 1"/>
    <property type="match status" value="2"/>
</dbReference>
<dbReference type="InterPro" id="IPR006162">
    <property type="entry name" value="Ppantetheine_attach_site"/>
</dbReference>
<dbReference type="GO" id="GO:0003824">
    <property type="term" value="F:catalytic activity"/>
    <property type="evidence" value="ECO:0007669"/>
    <property type="project" value="InterPro"/>
</dbReference>
<proteinExistence type="predicted"/>
<evidence type="ECO:0000256" key="3">
    <source>
        <dbReference type="ARBA" id="ARBA00022553"/>
    </source>
</evidence>
<dbReference type="InterPro" id="IPR001031">
    <property type="entry name" value="Thioesterase"/>
</dbReference>
<keyword evidence="4" id="KW-0677">Repeat</keyword>
<comment type="cofactor">
    <cofactor evidence="1">
        <name>pantetheine 4'-phosphate</name>
        <dbReference type="ChEBI" id="CHEBI:47942"/>
    </cofactor>
</comment>
<dbReference type="InterPro" id="IPR029058">
    <property type="entry name" value="AB_hydrolase_fold"/>
</dbReference>
<keyword evidence="5" id="KW-0045">Antibiotic biosynthesis</keyword>
<dbReference type="Gene3D" id="3.30.559.30">
    <property type="entry name" value="Nonribosomal peptide synthetase, condensation domain"/>
    <property type="match status" value="5"/>
</dbReference>
<dbReference type="GO" id="GO:0043041">
    <property type="term" value="P:amino acid activation for nonribosomal peptide biosynthetic process"/>
    <property type="evidence" value="ECO:0007669"/>
    <property type="project" value="TreeGrafter"/>
</dbReference>
<dbReference type="Gene3D" id="1.10.1200.10">
    <property type="entry name" value="ACP-like"/>
    <property type="match status" value="3"/>
</dbReference>
<dbReference type="InterPro" id="IPR036736">
    <property type="entry name" value="ACP-like_sf"/>
</dbReference>
<dbReference type="UniPathway" id="UPA00011"/>
<dbReference type="SUPFAM" id="SSF52777">
    <property type="entry name" value="CoA-dependent acyltransferases"/>
    <property type="match status" value="10"/>
</dbReference>
<dbReference type="NCBIfam" id="NF003417">
    <property type="entry name" value="PRK04813.1"/>
    <property type="match status" value="4"/>
</dbReference>
<dbReference type="InterPro" id="IPR010071">
    <property type="entry name" value="AA_adenyl_dom"/>
</dbReference>
<dbReference type="InterPro" id="IPR009081">
    <property type="entry name" value="PP-bd_ACP"/>
</dbReference>
<dbReference type="NCBIfam" id="TIGR01720">
    <property type="entry name" value="NRPS-para261"/>
    <property type="match status" value="1"/>
</dbReference>
<dbReference type="GO" id="GO:0017000">
    <property type="term" value="P:antibiotic biosynthetic process"/>
    <property type="evidence" value="ECO:0007669"/>
    <property type="project" value="UniProtKB-KW"/>
</dbReference>
<dbReference type="Gene3D" id="3.40.50.12780">
    <property type="entry name" value="N-terminal domain of ligase-like"/>
    <property type="match status" value="2"/>
</dbReference>
<evidence type="ECO:0000256" key="6">
    <source>
        <dbReference type="SAM" id="MobiDB-lite"/>
    </source>
</evidence>
<feature type="region of interest" description="Disordered" evidence="6">
    <location>
        <begin position="1134"/>
        <end position="1162"/>
    </location>
</feature>
<feature type="domain" description="Carrier" evidence="7">
    <location>
        <begin position="951"/>
        <end position="1025"/>
    </location>
</feature>
<dbReference type="SMART" id="SM00824">
    <property type="entry name" value="PKS_TE"/>
    <property type="match status" value="1"/>
</dbReference>
<dbReference type="InterPro" id="IPR025110">
    <property type="entry name" value="AMP-bd_C"/>
</dbReference>
<dbReference type="KEGG" id="nah:F5544_06935"/>
<feature type="domain" description="Carrier" evidence="7">
    <location>
        <begin position="3907"/>
        <end position="3982"/>
    </location>
</feature>
<organism evidence="8 9">
    <name type="scientific">Nocardia arthritidis</name>
    <dbReference type="NCBI Taxonomy" id="228602"/>
    <lineage>
        <taxon>Bacteria</taxon>
        <taxon>Bacillati</taxon>
        <taxon>Actinomycetota</taxon>
        <taxon>Actinomycetes</taxon>
        <taxon>Mycobacteriales</taxon>
        <taxon>Nocardiaceae</taxon>
        <taxon>Nocardia</taxon>
    </lineage>
</organism>
<evidence type="ECO:0000313" key="9">
    <source>
        <dbReference type="Proteomes" id="UP000503540"/>
    </source>
</evidence>
<evidence type="ECO:0000259" key="7">
    <source>
        <dbReference type="PROSITE" id="PS50075"/>
    </source>
</evidence>
<feature type="region of interest" description="Disordered" evidence="6">
    <location>
        <begin position="1253"/>
        <end position="1308"/>
    </location>
</feature>
<dbReference type="SMART" id="SM00823">
    <property type="entry name" value="PKS_PP"/>
    <property type="match status" value="4"/>
</dbReference>
<dbReference type="InterPro" id="IPR045851">
    <property type="entry name" value="AMP-bd_C_sf"/>
</dbReference>
<dbReference type="InterPro" id="IPR020802">
    <property type="entry name" value="TesA-like"/>
</dbReference>
<dbReference type="CDD" id="cd19540">
    <property type="entry name" value="LCL_NRPS-like"/>
    <property type="match status" value="2"/>
</dbReference>
<protein>
    <submittedName>
        <fullName evidence="8">Amino acid adenylation domain-containing protein</fullName>
    </submittedName>
</protein>
<dbReference type="InterPro" id="IPR001242">
    <property type="entry name" value="Condensation_dom"/>
</dbReference>
<dbReference type="SUPFAM" id="SSF47336">
    <property type="entry name" value="ACP-like"/>
    <property type="match status" value="4"/>
</dbReference>
<dbReference type="InterPro" id="IPR020845">
    <property type="entry name" value="AMP-binding_CS"/>
</dbReference>
<feature type="compositionally biased region" description="Basic and acidic residues" evidence="6">
    <location>
        <begin position="1280"/>
        <end position="1289"/>
    </location>
</feature>
<dbReference type="PROSITE" id="PS00012">
    <property type="entry name" value="PHOSPHOPANTETHEINE"/>
    <property type="match status" value="4"/>
</dbReference>
<gene>
    <name evidence="8" type="ORF">F5544_06935</name>
</gene>
<dbReference type="SUPFAM" id="SSF53474">
    <property type="entry name" value="alpha/beta-Hydrolases"/>
    <property type="match status" value="1"/>
</dbReference>
<feature type="domain" description="Carrier" evidence="7">
    <location>
        <begin position="4464"/>
        <end position="4539"/>
    </location>
</feature>
<dbReference type="GO" id="GO:0044550">
    <property type="term" value="P:secondary metabolite biosynthetic process"/>
    <property type="evidence" value="ECO:0007669"/>
    <property type="project" value="TreeGrafter"/>
</dbReference>
<dbReference type="PROSITE" id="PS00455">
    <property type="entry name" value="AMP_BINDING"/>
    <property type="match status" value="2"/>
</dbReference>
<dbReference type="Gene3D" id="3.40.50.980">
    <property type="match status" value="4"/>
</dbReference>
<dbReference type="GO" id="GO:0031177">
    <property type="term" value="F:phosphopantetheine binding"/>
    <property type="evidence" value="ECO:0007669"/>
    <property type="project" value="InterPro"/>
</dbReference>
<dbReference type="PANTHER" id="PTHR45527">
    <property type="entry name" value="NONRIBOSOMAL PEPTIDE SYNTHETASE"/>
    <property type="match status" value="1"/>
</dbReference>
<evidence type="ECO:0000256" key="4">
    <source>
        <dbReference type="ARBA" id="ARBA00022737"/>
    </source>
</evidence>
<dbReference type="Gene3D" id="3.40.50.1820">
    <property type="entry name" value="alpha/beta hydrolase"/>
    <property type="match status" value="1"/>
</dbReference>
<reference evidence="8 9" key="1">
    <citation type="journal article" date="2019" name="ACS Chem. Biol.">
        <title>Identification and Mobilization of a Cryptic Antibiotic Biosynthesis Gene Locus from a Human-Pathogenic Nocardia Isolate.</title>
        <authorList>
            <person name="Herisse M."/>
            <person name="Ishida K."/>
            <person name="Porter J.L."/>
            <person name="Howden B."/>
            <person name="Hertweck C."/>
            <person name="Stinear T.P."/>
            <person name="Pidot S.J."/>
        </authorList>
    </citation>
    <scope>NUCLEOTIDE SEQUENCE [LARGE SCALE GENOMIC DNA]</scope>
    <source>
        <strain evidence="8 9">AUSMDU00012717</strain>
    </source>
</reference>
<dbReference type="SUPFAM" id="SSF56801">
    <property type="entry name" value="Acetyl-CoA synthetase-like"/>
    <property type="match status" value="3"/>
</dbReference>
<evidence type="ECO:0000256" key="5">
    <source>
        <dbReference type="ARBA" id="ARBA00023194"/>
    </source>
</evidence>